<dbReference type="AlphaFoldDB" id="A0A252AZ86"/>
<dbReference type="Gene3D" id="3.40.50.300">
    <property type="entry name" value="P-loop containing nucleotide triphosphate hydrolases"/>
    <property type="match status" value="1"/>
</dbReference>
<protein>
    <submittedName>
        <fullName evidence="3">Twitching motility protein PilT</fullName>
    </submittedName>
</protein>
<dbReference type="InterPro" id="IPR050921">
    <property type="entry name" value="T4SS_GSP_E_ATPase"/>
</dbReference>
<evidence type="ECO:0000313" key="3">
    <source>
        <dbReference type="EMBL" id="OUI97413.1"/>
    </source>
</evidence>
<dbReference type="PANTHER" id="PTHR30486:SF6">
    <property type="entry name" value="TYPE IV PILUS RETRACTATION ATPASE PILT"/>
    <property type="match status" value="1"/>
</dbReference>
<organism evidence="3 4">
    <name type="scientific">Acetobacter orientalis</name>
    <dbReference type="NCBI Taxonomy" id="146474"/>
    <lineage>
        <taxon>Bacteria</taxon>
        <taxon>Pseudomonadati</taxon>
        <taxon>Pseudomonadota</taxon>
        <taxon>Alphaproteobacteria</taxon>
        <taxon>Acetobacterales</taxon>
        <taxon>Acetobacteraceae</taxon>
        <taxon>Acetobacter</taxon>
    </lineage>
</organism>
<reference evidence="3 4" key="1">
    <citation type="submission" date="2014-06" db="EMBL/GenBank/DDBJ databases">
        <authorList>
            <person name="Ju J."/>
            <person name="Zhang J."/>
        </authorList>
    </citation>
    <scope>NUCLEOTIDE SEQUENCE [LARGE SCALE GENOMIC DNA]</scope>
    <source>
        <strain evidence="3">DmW_048</strain>
    </source>
</reference>
<sequence length="371" mass="41341">MSDIIERLRALPPRINLDTILISCVEMGASRIHLQTDTSLKIRVHGRNYTVPDLRWTGREVSDALAKMYKSSTGPSRLSQAMAIDTSYIIWPDRTKRRYGFRVNAVATTIGSNDGIGAILRPLPEKPTPLEEQYVEPRLAEALDGETGGYLVCGVTGSGKTTLMGGVTRQRLEDPNCHCDIVEGAAPLELFYDLIEQKNASIQQTEIPRQLATFPDFIRAAMRQEPTDINIGECRDPETMVATIQAIISGHRTMTSVHTNDPAATIRRVVSLCPESDRDSLAIALVDNLKLIVNQRLLRSTDGRRTAIRSFLPFNRKIREALLDAPQAHWPNMVRGFVEEHGQTFEQSIKDVHAQGRISDNIAGRALKELH</sequence>
<dbReference type="SUPFAM" id="SSF52540">
    <property type="entry name" value="P-loop containing nucleoside triphosphate hydrolases"/>
    <property type="match status" value="1"/>
</dbReference>
<comment type="caution">
    <text evidence="3">The sequence shown here is derived from an EMBL/GenBank/DDBJ whole genome shotgun (WGS) entry which is preliminary data.</text>
</comment>
<name>A0A252AZ86_9PROT</name>
<dbReference type="InterPro" id="IPR027417">
    <property type="entry name" value="P-loop_NTPase"/>
</dbReference>
<evidence type="ECO:0000259" key="2">
    <source>
        <dbReference type="Pfam" id="PF00437"/>
    </source>
</evidence>
<dbReference type="Pfam" id="PF00437">
    <property type="entry name" value="T2SSE"/>
    <property type="match status" value="1"/>
</dbReference>
<dbReference type="RefSeq" id="WP_094756193.1">
    <property type="nucleotide sequence ID" value="NZ_JOOY01000153.1"/>
</dbReference>
<dbReference type="Proteomes" id="UP000194999">
    <property type="component" value="Unassembled WGS sequence"/>
</dbReference>
<comment type="similarity">
    <text evidence="1">Belongs to the GSP E family.</text>
</comment>
<dbReference type="PANTHER" id="PTHR30486">
    <property type="entry name" value="TWITCHING MOTILITY PROTEIN PILT"/>
    <property type="match status" value="1"/>
</dbReference>
<dbReference type="GO" id="GO:0016887">
    <property type="term" value="F:ATP hydrolysis activity"/>
    <property type="evidence" value="ECO:0007669"/>
    <property type="project" value="InterPro"/>
</dbReference>
<dbReference type="InterPro" id="IPR001482">
    <property type="entry name" value="T2SS/T4SS_dom"/>
</dbReference>
<evidence type="ECO:0000256" key="1">
    <source>
        <dbReference type="ARBA" id="ARBA00006611"/>
    </source>
</evidence>
<gene>
    <name evidence="3" type="ORF">HK15_03240</name>
</gene>
<evidence type="ECO:0000313" key="4">
    <source>
        <dbReference type="Proteomes" id="UP000194999"/>
    </source>
</evidence>
<accession>A0A252AZ86</accession>
<dbReference type="EMBL" id="JOOY01000153">
    <property type="protein sequence ID" value="OUI97413.1"/>
    <property type="molecule type" value="Genomic_DNA"/>
</dbReference>
<dbReference type="Gene3D" id="3.30.450.90">
    <property type="match status" value="1"/>
</dbReference>
<proteinExistence type="inferred from homology"/>
<feature type="domain" description="Bacterial type II secretion system protein E" evidence="2">
    <location>
        <begin position="17"/>
        <end position="301"/>
    </location>
</feature>